<dbReference type="InterPro" id="IPR004312">
    <property type="entry name" value="ATHILA_Orf1_C"/>
</dbReference>
<dbReference type="OrthoDB" id="1685790at2759"/>
<gene>
    <name evidence="3" type="ORF">Cgig2_011785</name>
</gene>
<feature type="compositionally biased region" description="Basic and acidic residues" evidence="1">
    <location>
        <begin position="287"/>
        <end position="298"/>
    </location>
</feature>
<keyword evidence="4" id="KW-1185">Reference proteome</keyword>
<organism evidence="3 4">
    <name type="scientific">Carnegiea gigantea</name>
    <dbReference type="NCBI Taxonomy" id="171969"/>
    <lineage>
        <taxon>Eukaryota</taxon>
        <taxon>Viridiplantae</taxon>
        <taxon>Streptophyta</taxon>
        <taxon>Embryophyta</taxon>
        <taxon>Tracheophyta</taxon>
        <taxon>Spermatophyta</taxon>
        <taxon>Magnoliopsida</taxon>
        <taxon>eudicotyledons</taxon>
        <taxon>Gunneridae</taxon>
        <taxon>Pentapetalae</taxon>
        <taxon>Caryophyllales</taxon>
        <taxon>Cactineae</taxon>
        <taxon>Cactaceae</taxon>
        <taxon>Cactoideae</taxon>
        <taxon>Echinocereeae</taxon>
        <taxon>Carnegiea</taxon>
    </lineage>
</organism>
<dbReference type="Pfam" id="PF03078">
    <property type="entry name" value="ATHILA"/>
    <property type="match status" value="1"/>
</dbReference>
<evidence type="ECO:0000259" key="2">
    <source>
        <dbReference type="Pfam" id="PF03078"/>
    </source>
</evidence>
<feature type="region of interest" description="Disordered" evidence="1">
    <location>
        <begin position="284"/>
        <end position="335"/>
    </location>
</feature>
<dbReference type="AlphaFoldDB" id="A0A9Q1Q5H6"/>
<protein>
    <recommendedName>
        <fullName evidence="2">Arabidopsis retrotransposon Orf1 C-terminal domain-containing protein</fullName>
    </recommendedName>
</protein>
<feature type="compositionally biased region" description="Pro residues" evidence="1">
    <location>
        <begin position="314"/>
        <end position="328"/>
    </location>
</feature>
<comment type="caution">
    <text evidence="3">The sequence shown here is derived from an EMBL/GenBank/DDBJ whole genome shotgun (WGS) entry which is preliminary data.</text>
</comment>
<sequence length="451" mass="50440">MDADHASRCAAIVSRKICAPSYIDIDMLRTLQLYDDVVDFIALQEPVYERLVWEFMSSYVVDFKRKFDDVRGYIRFRLFNHTHEMHLVQFNELLRLPVGGATYHTPPDYQPKQFWTTLTCLGRPYEARSTKATWICNPVIRYFHRLLANHVFPRADSQNGVRASELFMIWAALHRQAVNTGAFIADHQHEHAKSSKVVLSDGGIITALAKALGYGAQIASLPILHRPGRLDLATCLNMKLFTTHGGGPLWLNHHGRALFPFPNQPRTTVTNPENLIYDDEAAGEAGAHSDDGSDHGSTDEAEALPRARGGPRRAPNPPAAGPSHPSHPSPAGAMSPSVLQTVLDRLDQLHVQNQEILRHQQHMTHLVLASHGGLGELDACKPTSDSYQKGTLSSEIHGLPSYAMIMAQNGLFHFDHKPFIVKAWTPKMEFNTNAIASLQIWIQFSELDIKY</sequence>
<proteinExistence type="predicted"/>
<dbReference type="Proteomes" id="UP001153076">
    <property type="component" value="Unassembled WGS sequence"/>
</dbReference>
<feature type="domain" description="Arabidopsis retrotransposon Orf1 C-terminal" evidence="2">
    <location>
        <begin position="40"/>
        <end position="174"/>
    </location>
</feature>
<accession>A0A9Q1Q5H6</accession>
<evidence type="ECO:0000313" key="4">
    <source>
        <dbReference type="Proteomes" id="UP001153076"/>
    </source>
</evidence>
<evidence type="ECO:0000256" key="1">
    <source>
        <dbReference type="SAM" id="MobiDB-lite"/>
    </source>
</evidence>
<dbReference type="EMBL" id="JAKOGI010000926">
    <property type="protein sequence ID" value="KAJ8429181.1"/>
    <property type="molecule type" value="Genomic_DNA"/>
</dbReference>
<evidence type="ECO:0000313" key="3">
    <source>
        <dbReference type="EMBL" id="KAJ8429181.1"/>
    </source>
</evidence>
<name>A0A9Q1Q5H6_9CARY</name>
<reference evidence="3" key="1">
    <citation type="submission" date="2022-04" db="EMBL/GenBank/DDBJ databases">
        <title>Carnegiea gigantea Genome sequencing and assembly v2.</title>
        <authorList>
            <person name="Copetti D."/>
            <person name="Sanderson M.J."/>
            <person name="Burquez A."/>
            <person name="Wojciechowski M.F."/>
        </authorList>
    </citation>
    <scope>NUCLEOTIDE SEQUENCE</scope>
    <source>
        <strain evidence="3">SGP5-SGP5p</strain>
        <tissue evidence="3">Aerial part</tissue>
    </source>
</reference>